<evidence type="ECO:0000313" key="7">
    <source>
        <dbReference type="Proteomes" id="UP000234483"/>
    </source>
</evidence>
<dbReference type="GO" id="GO:0019867">
    <property type="term" value="C:outer membrane"/>
    <property type="evidence" value="ECO:0007669"/>
    <property type="project" value="InterPro"/>
</dbReference>
<dbReference type="EMBL" id="PJRQ01000048">
    <property type="protein sequence ID" value="PLR06927.1"/>
    <property type="molecule type" value="Genomic_DNA"/>
</dbReference>
<dbReference type="Pfam" id="PF13103">
    <property type="entry name" value="TonB_2"/>
    <property type="match status" value="1"/>
</dbReference>
<keyword evidence="8" id="KW-1185">Reference proteome</keyword>
<name>A0A2N5CLZ5_9CAUL</name>
<dbReference type="Gene3D" id="3.55.50.30">
    <property type="match status" value="1"/>
</dbReference>
<dbReference type="EMBL" id="CP026100">
    <property type="protein sequence ID" value="AYV48148.1"/>
    <property type="molecule type" value="Genomic_DNA"/>
</dbReference>
<dbReference type="RefSeq" id="WP_101715398.1">
    <property type="nucleotide sequence ID" value="NZ_CP026100.1"/>
</dbReference>
<evidence type="ECO:0000259" key="4">
    <source>
        <dbReference type="SMART" id="SM00965"/>
    </source>
</evidence>
<accession>A0A2N5CLZ5</accession>
<evidence type="ECO:0000256" key="1">
    <source>
        <dbReference type="ARBA" id="ARBA00022448"/>
    </source>
</evidence>
<feature type="domain" description="Secretin/TonB short N-terminal" evidence="4">
    <location>
        <begin position="23"/>
        <end position="74"/>
    </location>
</feature>
<reference evidence="5 8" key="2">
    <citation type="submission" date="2018-01" db="EMBL/GenBank/DDBJ databases">
        <title>Complete genome sequence of Caulobacter flavus RHGG3.</title>
        <authorList>
            <person name="Yang E."/>
        </authorList>
    </citation>
    <scope>NUCLEOTIDE SEQUENCE [LARGE SCALE GENOMIC DNA]</scope>
    <source>
        <strain evidence="5 8">RHGG3</strain>
    </source>
</reference>
<reference evidence="6 7" key="1">
    <citation type="submission" date="2017-12" db="EMBL/GenBank/DDBJ databases">
        <title>The genome sequence of Caulobacter flavus CGMCC1 15093.</title>
        <authorList>
            <person name="Gao J."/>
            <person name="Mao X."/>
            <person name="Sun J."/>
        </authorList>
    </citation>
    <scope>NUCLEOTIDE SEQUENCE [LARGE SCALE GENOMIC DNA]</scope>
    <source>
        <strain evidence="6 7">CGMCC1 15093</strain>
    </source>
</reference>
<evidence type="ECO:0000256" key="3">
    <source>
        <dbReference type="ARBA" id="ARBA00023237"/>
    </source>
</evidence>
<proteinExistence type="predicted"/>
<dbReference type="Proteomes" id="UP000281192">
    <property type="component" value="Chromosome"/>
</dbReference>
<dbReference type="SMART" id="SM00965">
    <property type="entry name" value="STN"/>
    <property type="match status" value="1"/>
</dbReference>
<dbReference type="Proteomes" id="UP000234483">
    <property type="component" value="Unassembled WGS sequence"/>
</dbReference>
<evidence type="ECO:0000256" key="2">
    <source>
        <dbReference type="ARBA" id="ARBA00023136"/>
    </source>
</evidence>
<sequence length="203" mass="21513">MRYDIPPQPLSTAVEAYAAASGLQVLYDRPPDRSARSTGVKGLLTRREALERLLAGSGMKGRFSADGDVLLAPIGTAAAAPVERPRAEAPLLELDTLQVEAPLLPAHVSPPATWPLYGSVIQQTVQRALRADRRTALGDYSSVLRLWVTPAGRIAQVAPAVSSGDPARDTLLSEVLAGLMLPSPPPQGMPQPITIRVRSSSGR</sequence>
<evidence type="ECO:0000313" key="5">
    <source>
        <dbReference type="EMBL" id="AYV48148.1"/>
    </source>
</evidence>
<organism evidence="6 7">
    <name type="scientific">Caulobacter flavus</name>
    <dbReference type="NCBI Taxonomy" id="1679497"/>
    <lineage>
        <taxon>Bacteria</taxon>
        <taxon>Pseudomonadati</taxon>
        <taxon>Pseudomonadota</taxon>
        <taxon>Alphaproteobacteria</taxon>
        <taxon>Caulobacterales</taxon>
        <taxon>Caulobacteraceae</taxon>
        <taxon>Caulobacter</taxon>
    </lineage>
</organism>
<dbReference type="SUPFAM" id="SSF74653">
    <property type="entry name" value="TolA/TonB C-terminal domain"/>
    <property type="match status" value="1"/>
</dbReference>
<gene>
    <name evidence="5" type="ORF">C1707_18810</name>
    <name evidence="6" type="ORF">CFHF_23740</name>
</gene>
<evidence type="ECO:0000313" key="6">
    <source>
        <dbReference type="EMBL" id="PLR06927.1"/>
    </source>
</evidence>
<dbReference type="OrthoDB" id="9760333at2"/>
<dbReference type="AlphaFoldDB" id="A0A2N5CLZ5"/>
<dbReference type="KEGG" id="cfh:C1707_18810"/>
<dbReference type="InterPro" id="IPR011662">
    <property type="entry name" value="Secretin/TonB_short_N"/>
</dbReference>
<evidence type="ECO:0000313" key="8">
    <source>
        <dbReference type="Proteomes" id="UP000281192"/>
    </source>
</evidence>
<keyword evidence="1" id="KW-0813">Transport</keyword>
<keyword evidence="2" id="KW-0472">Membrane</keyword>
<keyword evidence="3" id="KW-0998">Cell outer membrane</keyword>
<protein>
    <recommendedName>
        <fullName evidence="4">Secretin/TonB short N-terminal domain-containing protein</fullName>
    </recommendedName>
</protein>